<evidence type="ECO:0000313" key="2">
    <source>
        <dbReference type="Proteomes" id="UP000683925"/>
    </source>
</evidence>
<dbReference type="OrthoDB" id="306043at2759"/>
<dbReference type="EMBL" id="CAJJDP010000142">
    <property type="protein sequence ID" value="CAD8207622.1"/>
    <property type="molecule type" value="Genomic_DNA"/>
</dbReference>
<comment type="caution">
    <text evidence="1">The sequence shown here is derived from an EMBL/GenBank/DDBJ whole genome shotgun (WGS) entry which is preliminary data.</text>
</comment>
<dbReference type="AlphaFoldDB" id="A0A8S1Y6S3"/>
<dbReference type="Proteomes" id="UP000683925">
    <property type="component" value="Unassembled WGS sequence"/>
</dbReference>
<dbReference type="OMA" id="GFDYHSE"/>
<keyword evidence="2" id="KW-1185">Reference proteome</keyword>
<evidence type="ECO:0000313" key="1">
    <source>
        <dbReference type="EMBL" id="CAD8207622.1"/>
    </source>
</evidence>
<accession>A0A8S1Y6S3</accession>
<gene>
    <name evidence="1" type="ORF">POCTA_138.1.T1410129</name>
</gene>
<sequence>MNIKIVYNTKTHKISTVHKTLEAIKNAIQNLYPKQLEKGFDLYVTLHPQMEPFKIQDEEALLRIQQIYAQMKWTSIKFLVKDSTNPNLTNDDLSILNQSVITQSNVQLSAVRNLLQESQPQNQEQFKEQKQQIVFEENMPDTNLTQEIINQIEKQELLGFDYHSEEFKQFVIQRIDNRLKHHGILQAQNLQAQQPKQYKMELKQQDFIITKYADEKFELKFEVVNTGNQVWKRNQVAFVGISGFLKNFRIELQDDVLPRMTAQFSFLCQMPKEEIQNQKNEFQLTYKDEQNQINFFGKKITLVVTVKKNFQQIKDEKINQLMESVQISLEQATEFLEMYGSEDKIDDIILAYLEQPK</sequence>
<reference evidence="1" key="1">
    <citation type="submission" date="2021-01" db="EMBL/GenBank/DDBJ databases">
        <authorList>
            <consortium name="Genoscope - CEA"/>
            <person name="William W."/>
        </authorList>
    </citation>
    <scope>NUCLEOTIDE SEQUENCE</scope>
</reference>
<protein>
    <submittedName>
        <fullName evidence="1">Uncharacterized protein</fullName>
    </submittedName>
</protein>
<name>A0A8S1Y6S3_PAROT</name>
<organism evidence="1 2">
    <name type="scientific">Paramecium octaurelia</name>
    <dbReference type="NCBI Taxonomy" id="43137"/>
    <lineage>
        <taxon>Eukaryota</taxon>
        <taxon>Sar</taxon>
        <taxon>Alveolata</taxon>
        <taxon>Ciliophora</taxon>
        <taxon>Intramacronucleata</taxon>
        <taxon>Oligohymenophorea</taxon>
        <taxon>Peniculida</taxon>
        <taxon>Parameciidae</taxon>
        <taxon>Paramecium</taxon>
    </lineage>
</organism>
<proteinExistence type="predicted"/>